<sequence length="399" mass="42830">MSGPLQGYRVVELGVWVAGPAAAGLMADWGAEVIKVEPPAGDPQRAVFGAFGIADQKGVPPFEIDNRGKQSVVLDLQTADGIDAMHALLATADVFITNVRPAALERLGLDHATVIARFPRLVYGSLTGYGLQGPERDRAGYDVGAFWARSGMAQTLVPPDQLPPSIRSGMGDHVTGITLASGVLAKLLERERTGVGGLVATSLLRTGMYTIGWDIGIQLRFSKRESTRPRERTRAPLMNCYRAGDGRAFWLLTLEGDRHWPNLLAALNQPGLADDIRFTTARDRLANSIELVAALDAAFAQRTFDDIVASFDAHDVWWAPLNSIVDVINDPQAIAAGAFVAMDAHEGEEPYVAVNSPVDFGEPATARGRVPKLGEHTESVLRSLDPPATVAPDHESHGH</sequence>
<proteinExistence type="predicted"/>
<gene>
    <name evidence="3" type="ORF">UFOPK3376_00984</name>
</gene>
<reference evidence="3" key="1">
    <citation type="submission" date="2020-05" db="EMBL/GenBank/DDBJ databases">
        <authorList>
            <person name="Chiriac C."/>
            <person name="Salcher M."/>
            <person name="Ghai R."/>
            <person name="Kavagutti S V."/>
        </authorList>
    </citation>
    <scope>NUCLEOTIDE SEQUENCE</scope>
</reference>
<dbReference type="Gene3D" id="3.30.1540.10">
    <property type="entry name" value="formyl-coa transferase, domain 3"/>
    <property type="match status" value="1"/>
</dbReference>
<dbReference type="GO" id="GO:0008410">
    <property type="term" value="F:CoA-transferase activity"/>
    <property type="evidence" value="ECO:0007669"/>
    <property type="project" value="TreeGrafter"/>
</dbReference>
<dbReference type="InterPro" id="IPR050483">
    <property type="entry name" value="CoA-transferase_III_domain"/>
</dbReference>
<evidence type="ECO:0000256" key="2">
    <source>
        <dbReference type="SAM" id="MobiDB-lite"/>
    </source>
</evidence>
<dbReference type="PANTHER" id="PTHR48207">
    <property type="entry name" value="SUCCINATE--HYDROXYMETHYLGLUTARATE COA-TRANSFERASE"/>
    <property type="match status" value="1"/>
</dbReference>
<accession>A0A6J7DSJ2</accession>
<evidence type="ECO:0000256" key="1">
    <source>
        <dbReference type="ARBA" id="ARBA00022679"/>
    </source>
</evidence>
<organism evidence="3">
    <name type="scientific">freshwater metagenome</name>
    <dbReference type="NCBI Taxonomy" id="449393"/>
    <lineage>
        <taxon>unclassified sequences</taxon>
        <taxon>metagenomes</taxon>
        <taxon>ecological metagenomes</taxon>
    </lineage>
</organism>
<dbReference type="Pfam" id="PF02515">
    <property type="entry name" value="CoA_transf_3"/>
    <property type="match status" value="1"/>
</dbReference>
<keyword evidence="1" id="KW-0808">Transferase</keyword>
<protein>
    <submittedName>
        <fullName evidence="3">Unannotated protein</fullName>
    </submittedName>
</protein>
<evidence type="ECO:0000313" key="3">
    <source>
        <dbReference type="EMBL" id="CAB4873586.1"/>
    </source>
</evidence>
<feature type="region of interest" description="Disordered" evidence="2">
    <location>
        <begin position="363"/>
        <end position="399"/>
    </location>
</feature>
<name>A0A6J7DSJ2_9ZZZZ</name>
<dbReference type="InterPro" id="IPR003673">
    <property type="entry name" value="CoA-Trfase_fam_III"/>
</dbReference>
<dbReference type="AlphaFoldDB" id="A0A6J7DSJ2"/>
<dbReference type="InterPro" id="IPR023606">
    <property type="entry name" value="CoA-Trfase_III_dom_1_sf"/>
</dbReference>
<dbReference type="EMBL" id="CAFBLP010000018">
    <property type="protein sequence ID" value="CAB4873586.1"/>
    <property type="molecule type" value="Genomic_DNA"/>
</dbReference>
<dbReference type="PANTHER" id="PTHR48207:SF3">
    <property type="entry name" value="SUCCINATE--HYDROXYMETHYLGLUTARATE COA-TRANSFERASE"/>
    <property type="match status" value="1"/>
</dbReference>
<dbReference type="SUPFAM" id="SSF89796">
    <property type="entry name" value="CoA-transferase family III (CaiB/BaiF)"/>
    <property type="match status" value="1"/>
</dbReference>
<dbReference type="InterPro" id="IPR044855">
    <property type="entry name" value="CoA-Trfase_III_dom3_sf"/>
</dbReference>
<dbReference type="Gene3D" id="3.40.50.10540">
    <property type="entry name" value="Crotonobetainyl-coa:carnitine coa-transferase, domain 1"/>
    <property type="match status" value="1"/>
</dbReference>